<feature type="domain" description="MJ1316 RNA cyclic group end recognition" evidence="2">
    <location>
        <begin position="4"/>
        <end position="78"/>
    </location>
</feature>
<evidence type="ECO:0000313" key="4">
    <source>
        <dbReference type="Proteomes" id="UP000013307"/>
    </source>
</evidence>
<keyword evidence="4" id="KW-1185">Reference proteome</keyword>
<name>N0BKI5_9EURY</name>
<comment type="similarity">
    <text evidence="1">Belongs to the UPF0248 family.</text>
</comment>
<evidence type="ECO:0000256" key="1">
    <source>
        <dbReference type="HAMAP-Rule" id="MF_01245"/>
    </source>
</evidence>
<protein>
    <recommendedName>
        <fullName evidence="1">UPF0248 protein Asulf_00997</fullName>
    </recommendedName>
</protein>
<dbReference type="STRING" id="387631.Asulf_00997"/>
<dbReference type="RefSeq" id="WP_015590599.1">
    <property type="nucleotide sequence ID" value="NC_021169.1"/>
</dbReference>
<dbReference type="KEGG" id="ast:Asulf_00997"/>
<dbReference type="InterPro" id="IPR007547">
    <property type="entry name" value="UPF0248"/>
</dbReference>
<dbReference type="AlphaFoldDB" id="N0BKI5"/>
<dbReference type="Pfam" id="PF04457">
    <property type="entry name" value="MJ1316"/>
    <property type="match status" value="1"/>
</dbReference>
<accession>N0BKI5</accession>
<proteinExistence type="inferred from homology"/>
<sequence>MKKLKTLRDLLNFFRWNPDFDFDRVVVEYIDRPKGTSEFYGMDIEDIGHKFIYLKDSTTIPMHRIVRVTYDGEVWWEKV</sequence>
<dbReference type="EMBL" id="CP005290">
    <property type="protein sequence ID" value="AGK61001.1"/>
    <property type="molecule type" value="Genomic_DNA"/>
</dbReference>
<gene>
    <name evidence="3" type="ORF">Asulf_00997</name>
</gene>
<organism evidence="3 4">
    <name type="scientific">Archaeoglobus sulfaticallidus PM70-1</name>
    <dbReference type="NCBI Taxonomy" id="387631"/>
    <lineage>
        <taxon>Archaea</taxon>
        <taxon>Methanobacteriati</taxon>
        <taxon>Methanobacteriota</taxon>
        <taxon>Archaeoglobi</taxon>
        <taxon>Archaeoglobales</taxon>
        <taxon>Archaeoglobaceae</taxon>
        <taxon>Archaeoglobus</taxon>
    </lineage>
</organism>
<dbReference type="eggNOG" id="arCOG01302">
    <property type="taxonomic scope" value="Archaea"/>
</dbReference>
<dbReference type="Proteomes" id="UP000013307">
    <property type="component" value="Chromosome"/>
</dbReference>
<dbReference type="InterPro" id="IPR040459">
    <property type="entry name" value="MJ1316"/>
</dbReference>
<evidence type="ECO:0000259" key="2">
    <source>
        <dbReference type="Pfam" id="PF04457"/>
    </source>
</evidence>
<dbReference type="HOGENOM" id="CLU_172276_2_0_2"/>
<evidence type="ECO:0000313" key="3">
    <source>
        <dbReference type="EMBL" id="AGK61001.1"/>
    </source>
</evidence>
<dbReference type="OrthoDB" id="14794at2157"/>
<dbReference type="HAMAP" id="MF_01245">
    <property type="entry name" value="UPF0248"/>
    <property type="match status" value="1"/>
</dbReference>
<reference evidence="3 4" key="1">
    <citation type="journal article" date="2013" name="Genome Announc.">
        <title>Complete Genome Sequence of the Thermophilic and Facultatively Chemolithoautotrophic Sulfate Reducer Archaeoglobus sulfaticallidus Strain PM70-1T.</title>
        <authorList>
            <person name="Stokke R."/>
            <person name="Hocking W.P."/>
            <person name="Steinsbu B.O."/>
            <person name="Steen I.H."/>
        </authorList>
    </citation>
    <scope>NUCLEOTIDE SEQUENCE [LARGE SCALE GENOMIC DNA]</scope>
    <source>
        <strain evidence="3">PM70-1</strain>
    </source>
</reference>
<dbReference type="GeneID" id="15392638"/>